<name>A0A1I3IB78_9PLAN</name>
<evidence type="ECO:0000313" key="3">
    <source>
        <dbReference type="Proteomes" id="UP000199518"/>
    </source>
</evidence>
<reference evidence="3" key="1">
    <citation type="submission" date="2016-10" db="EMBL/GenBank/DDBJ databases">
        <authorList>
            <person name="Varghese N."/>
            <person name="Submissions S."/>
        </authorList>
    </citation>
    <scope>NUCLEOTIDE SEQUENCE [LARGE SCALE GENOMIC DNA]</scope>
    <source>
        <strain evidence="3">DSM 26348</strain>
    </source>
</reference>
<gene>
    <name evidence="2" type="ORF">SAMN05421753_10947</name>
</gene>
<keyword evidence="1" id="KW-1133">Transmembrane helix</keyword>
<accession>A0A1I3IB78</accession>
<protein>
    <submittedName>
        <fullName evidence="2">Uncharacterized protein</fullName>
    </submittedName>
</protein>
<dbReference type="EMBL" id="FOQD01000009">
    <property type="protein sequence ID" value="SFI45191.1"/>
    <property type="molecule type" value="Genomic_DNA"/>
</dbReference>
<feature type="transmembrane region" description="Helical" evidence="1">
    <location>
        <begin position="27"/>
        <end position="48"/>
    </location>
</feature>
<evidence type="ECO:0000313" key="2">
    <source>
        <dbReference type="EMBL" id="SFI45191.1"/>
    </source>
</evidence>
<keyword evidence="1" id="KW-0472">Membrane</keyword>
<keyword evidence="1" id="KW-0812">Transmembrane</keyword>
<feature type="transmembrane region" description="Helical" evidence="1">
    <location>
        <begin position="60"/>
        <end position="81"/>
    </location>
</feature>
<keyword evidence="3" id="KW-1185">Reference proteome</keyword>
<evidence type="ECO:0000256" key="1">
    <source>
        <dbReference type="SAM" id="Phobius"/>
    </source>
</evidence>
<organism evidence="2 3">
    <name type="scientific">Planctomicrobium piriforme</name>
    <dbReference type="NCBI Taxonomy" id="1576369"/>
    <lineage>
        <taxon>Bacteria</taxon>
        <taxon>Pseudomonadati</taxon>
        <taxon>Planctomycetota</taxon>
        <taxon>Planctomycetia</taxon>
        <taxon>Planctomycetales</taxon>
        <taxon>Planctomycetaceae</taxon>
        <taxon>Planctomicrobium</taxon>
    </lineage>
</organism>
<sequence length="223" mass="24537">MFVCWQLLAGMPSFDLTDVAKMRLDSISFFIMLLLLSAAGVWGLWNLLARDVPRLPAIRYRTALAATVLWGLLFIVVLTMISGARELLTPGAWKKTGYTYTLQETEKAQTSSEQQPDTTLMTERRARLELLRLMLWAAAAGHEGKFPASIAESGVANELWQQPGVTNVMYGYHGGKQVGGEIEPLVYEFDVYGEGESLILDTSGMIRATNEIAKTPAPPGGRP</sequence>
<dbReference type="AlphaFoldDB" id="A0A1I3IB78"/>
<dbReference type="Proteomes" id="UP000199518">
    <property type="component" value="Unassembled WGS sequence"/>
</dbReference>
<proteinExistence type="predicted"/>
<dbReference type="STRING" id="1576369.SAMN05421753_10947"/>